<dbReference type="PANTHER" id="PTHR47326:SF1">
    <property type="entry name" value="HTH PSQ-TYPE DOMAIN-CONTAINING PROTEIN"/>
    <property type="match status" value="1"/>
</dbReference>
<protein>
    <recommendedName>
        <fullName evidence="3">Transposase</fullName>
    </recommendedName>
</protein>
<gene>
    <name evidence="1" type="primary">WN55_08618</name>
    <name evidence="1" type="ORF">TNIN_273331</name>
</gene>
<dbReference type="GO" id="GO:0003676">
    <property type="term" value="F:nucleic acid binding"/>
    <property type="evidence" value="ECO:0007669"/>
    <property type="project" value="InterPro"/>
</dbReference>
<evidence type="ECO:0000313" key="1">
    <source>
        <dbReference type="EMBL" id="GFS61659.1"/>
    </source>
</evidence>
<keyword evidence="2" id="KW-1185">Reference proteome</keyword>
<proteinExistence type="predicted"/>
<dbReference type="Proteomes" id="UP000886998">
    <property type="component" value="Unassembled WGS sequence"/>
</dbReference>
<dbReference type="InterPro" id="IPR036397">
    <property type="entry name" value="RNaseH_sf"/>
</dbReference>
<comment type="caution">
    <text evidence="1">The sequence shown here is derived from an EMBL/GenBank/DDBJ whole genome shotgun (WGS) entry which is preliminary data.</text>
</comment>
<dbReference type="OrthoDB" id="6436543at2759"/>
<evidence type="ECO:0008006" key="3">
    <source>
        <dbReference type="Google" id="ProtNLM"/>
    </source>
</evidence>
<name>A0A8X6JDN7_9ARAC</name>
<organism evidence="1 2">
    <name type="scientific">Trichonephila inaurata madagascariensis</name>
    <dbReference type="NCBI Taxonomy" id="2747483"/>
    <lineage>
        <taxon>Eukaryota</taxon>
        <taxon>Metazoa</taxon>
        <taxon>Ecdysozoa</taxon>
        <taxon>Arthropoda</taxon>
        <taxon>Chelicerata</taxon>
        <taxon>Arachnida</taxon>
        <taxon>Araneae</taxon>
        <taxon>Araneomorphae</taxon>
        <taxon>Entelegynae</taxon>
        <taxon>Araneoidea</taxon>
        <taxon>Nephilidae</taxon>
        <taxon>Trichonephila</taxon>
        <taxon>Trichonephila inaurata</taxon>
    </lineage>
</organism>
<dbReference type="AlphaFoldDB" id="A0A8X6JDN7"/>
<sequence length="102" mass="11742">MSDETHFYLNGYDNKQNCRFWSSKNPRATHQPQLNPSKCTVWIGVMANRVIGSYFFENEDGTPETISGTSYKTMIESILRPIAEQNPNLWFQQDGVTAHTPR</sequence>
<dbReference type="EMBL" id="BMAV01027709">
    <property type="protein sequence ID" value="GFS61659.1"/>
    <property type="molecule type" value="Genomic_DNA"/>
</dbReference>
<evidence type="ECO:0000313" key="2">
    <source>
        <dbReference type="Proteomes" id="UP000886998"/>
    </source>
</evidence>
<accession>A0A8X6JDN7</accession>
<dbReference type="Gene3D" id="3.30.420.10">
    <property type="entry name" value="Ribonuclease H-like superfamily/Ribonuclease H"/>
    <property type="match status" value="1"/>
</dbReference>
<dbReference type="PANTHER" id="PTHR47326">
    <property type="entry name" value="TRANSPOSABLE ELEMENT TC3 TRANSPOSASE-LIKE PROTEIN"/>
    <property type="match status" value="1"/>
</dbReference>
<reference evidence="1" key="1">
    <citation type="submission" date="2020-08" db="EMBL/GenBank/DDBJ databases">
        <title>Multicomponent nature underlies the extraordinary mechanical properties of spider dragline silk.</title>
        <authorList>
            <person name="Kono N."/>
            <person name="Nakamura H."/>
            <person name="Mori M."/>
            <person name="Yoshida Y."/>
            <person name="Ohtoshi R."/>
            <person name="Malay A.D."/>
            <person name="Moran D.A.P."/>
            <person name="Tomita M."/>
            <person name="Numata K."/>
            <person name="Arakawa K."/>
        </authorList>
    </citation>
    <scope>NUCLEOTIDE SEQUENCE</scope>
</reference>